<evidence type="ECO:0000313" key="1">
    <source>
        <dbReference type="EMBL" id="MBW7573410.1"/>
    </source>
</evidence>
<gene>
    <name evidence="1" type="ORF">J5W02_11380</name>
</gene>
<dbReference type="RefSeq" id="WP_219965809.1">
    <property type="nucleotide sequence ID" value="NZ_JAGFNZ010000004.1"/>
</dbReference>
<dbReference type="Proteomes" id="UP000719942">
    <property type="component" value="Unassembled WGS sequence"/>
</dbReference>
<evidence type="ECO:0008006" key="3">
    <source>
        <dbReference type="Google" id="ProtNLM"/>
    </source>
</evidence>
<protein>
    <recommendedName>
        <fullName evidence="3">Endonuclease</fullName>
    </recommendedName>
</protein>
<proteinExistence type="predicted"/>
<evidence type="ECO:0000313" key="2">
    <source>
        <dbReference type="Proteomes" id="UP000719942"/>
    </source>
</evidence>
<organism evidence="1 2">
    <name type="scientific">Caproiciproducens faecalis</name>
    <dbReference type="NCBI Taxonomy" id="2820301"/>
    <lineage>
        <taxon>Bacteria</taxon>
        <taxon>Bacillati</taxon>
        <taxon>Bacillota</taxon>
        <taxon>Clostridia</taxon>
        <taxon>Eubacteriales</taxon>
        <taxon>Acutalibacteraceae</taxon>
        <taxon>Caproiciproducens</taxon>
    </lineage>
</organism>
<reference evidence="1 2" key="1">
    <citation type="submission" date="2021-03" db="EMBL/GenBank/DDBJ databases">
        <title>Caproiciproducens sp. nov. isolated from feces of cow.</title>
        <authorList>
            <person name="Choi J.-Y."/>
        </authorList>
    </citation>
    <scope>NUCLEOTIDE SEQUENCE [LARGE SCALE GENOMIC DNA]</scope>
    <source>
        <strain evidence="1 2">AGMB10547</strain>
    </source>
</reference>
<sequence>MKDKSDHLPLEFSMLFSNDLKVQEYLNSKPVSQRYQAEKYQYENFAKHESPHNVPEEEEE</sequence>
<keyword evidence="2" id="KW-1185">Reference proteome</keyword>
<name>A0ABS7DRG1_9FIRM</name>
<dbReference type="EMBL" id="JAGFNZ010000004">
    <property type="protein sequence ID" value="MBW7573410.1"/>
    <property type="molecule type" value="Genomic_DNA"/>
</dbReference>
<accession>A0ABS7DRG1</accession>
<comment type="caution">
    <text evidence="1">The sequence shown here is derived from an EMBL/GenBank/DDBJ whole genome shotgun (WGS) entry which is preliminary data.</text>
</comment>